<comment type="similarity">
    <text evidence="1">Belongs to the universal stress protein A family.</text>
</comment>
<protein>
    <submittedName>
        <fullName evidence="3">Nucleotide-binding universal stress protein, UspA family</fullName>
    </submittedName>
</protein>
<dbReference type="InterPro" id="IPR006015">
    <property type="entry name" value="Universal_stress_UspA"/>
</dbReference>
<dbReference type="PANTHER" id="PTHR46268">
    <property type="entry name" value="STRESS RESPONSE PROTEIN NHAX"/>
    <property type="match status" value="1"/>
</dbReference>
<reference evidence="4" key="1">
    <citation type="submission" date="2016-10" db="EMBL/GenBank/DDBJ databases">
        <authorList>
            <person name="Varghese N."/>
            <person name="Submissions S."/>
        </authorList>
    </citation>
    <scope>NUCLEOTIDE SEQUENCE [LARGE SCALE GENOMIC DNA]</scope>
    <source>
        <strain evidence="4">Nm71</strain>
    </source>
</reference>
<evidence type="ECO:0000313" key="3">
    <source>
        <dbReference type="EMBL" id="SET54303.1"/>
    </source>
</evidence>
<dbReference type="PANTHER" id="PTHR46268:SF6">
    <property type="entry name" value="UNIVERSAL STRESS PROTEIN UP12"/>
    <property type="match status" value="1"/>
</dbReference>
<evidence type="ECO:0000313" key="4">
    <source>
        <dbReference type="Proteomes" id="UP000199345"/>
    </source>
</evidence>
<dbReference type="PRINTS" id="PR01438">
    <property type="entry name" value="UNVRSLSTRESS"/>
</dbReference>
<sequence length="149" mass="16300">METKKLLVTTDFSDVSFAALIYAAKMQGYRITLISILQTGDVPPDLLKQIPDPGAIQDYRKKVLEQTREKLESVARQFFSDTDVTTDVVVCDEDVAAEICAYADDNAIDMIVMTGQGRGALGSLFVGSTVQKVLRMAKIPVLVIPKTAK</sequence>
<dbReference type="InterPro" id="IPR006016">
    <property type="entry name" value="UspA"/>
</dbReference>
<evidence type="ECO:0000256" key="1">
    <source>
        <dbReference type="ARBA" id="ARBA00008791"/>
    </source>
</evidence>
<dbReference type="InterPro" id="IPR014729">
    <property type="entry name" value="Rossmann-like_a/b/a_fold"/>
</dbReference>
<dbReference type="CDD" id="cd00293">
    <property type="entry name" value="USP-like"/>
    <property type="match status" value="1"/>
</dbReference>
<evidence type="ECO:0000259" key="2">
    <source>
        <dbReference type="Pfam" id="PF00582"/>
    </source>
</evidence>
<dbReference type="Proteomes" id="UP000199345">
    <property type="component" value="Unassembled WGS sequence"/>
</dbReference>
<organism evidence="3 4">
    <name type="scientific">Nitrosomonas marina</name>
    <dbReference type="NCBI Taxonomy" id="917"/>
    <lineage>
        <taxon>Bacteria</taxon>
        <taxon>Pseudomonadati</taxon>
        <taxon>Pseudomonadota</taxon>
        <taxon>Betaproteobacteria</taxon>
        <taxon>Nitrosomonadales</taxon>
        <taxon>Nitrosomonadaceae</taxon>
        <taxon>Nitrosomonas</taxon>
    </lineage>
</organism>
<name>A0A1I0F916_9PROT</name>
<keyword evidence="4" id="KW-1185">Reference proteome</keyword>
<dbReference type="SUPFAM" id="SSF52402">
    <property type="entry name" value="Adenine nucleotide alpha hydrolases-like"/>
    <property type="match status" value="1"/>
</dbReference>
<feature type="domain" description="UspA" evidence="2">
    <location>
        <begin position="3"/>
        <end position="145"/>
    </location>
</feature>
<dbReference type="RefSeq" id="WP_090661041.1">
    <property type="nucleotide sequence ID" value="NZ_FOIA01000035.1"/>
</dbReference>
<dbReference type="Pfam" id="PF00582">
    <property type="entry name" value="Usp"/>
    <property type="match status" value="1"/>
</dbReference>
<dbReference type="AlphaFoldDB" id="A0A1I0F916"/>
<dbReference type="OrthoDB" id="9792500at2"/>
<dbReference type="Gene3D" id="3.40.50.620">
    <property type="entry name" value="HUPs"/>
    <property type="match status" value="1"/>
</dbReference>
<dbReference type="EMBL" id="FOIA01000035">
    <property type="protein sequence ID" value="SET54303.1"/>
    <property type="molecule type" value="Genomic_DNA"/>
</dbReference>
<gene>
    <name evidence="3" type="ORF">SAMN05216326_1355</name>
</gene>
<proteinExistence type="inferred from homology"/>
<accession>A0A1I0F916</accession>